<dbReference type="OrthoDB" id="9795150at2"/>
<reference evidence="10 11" key="1">
    <citation type="submission" date="2019-08" db="EMBL/GenBank/DDBJ databases">
        <title>Whole genome sequencing of chitin degrading bacteria Chitinophaga pinensis YS16.</title>
        <authorList>
            <person name="Singh R.P."/>
            <person name="Manchanda G."/>
            <person name="Maurya I.K."/>
            <person name="Joshi N.K."/>
            <person name="Srivastava A.K."/>
        </authorList>
    </citation>
    <scope>NUCLEOTIDE SEQUENCE [LARGE SCALE GENOMIC DNA]</scope>
    <source>
        <strain evidence="10 11">YS-16</strain>
    </source>
</reference>
<dbReference type="InterPro" id="IPR011701">
    <property type="entry name" value="MFS"/>
</dbReference>
<feature type="domain" description="Major facilitator superfamily (MFS) profile" evidence="9">
    <location>
        <begin position="24"/>
        <end position="434"/>
    </location>
</feature>
<dbReference type="PROSITE" id="PS50850">
    <property type="entry name" value="MFS"/>
    <property type="match status" value="1"/>
</dbReference>
<dbReference type="NCBIfam" id="TIGR01272">
    <property type="entry name" value="gluP"/>
    <property type="match status" value="1"/>
</dbReference>
<organism evidence="10 11">
    <name type="scientific">Chitinophaga pinensis</name>
    <dbReference type="NCBI Taxonomy" id="79329"/>
    <lineage>
        <taxon>Bacteria</taxon>
        <taxon>Pseudomonadati</taxon>
        <taxon>Bacteroidota</taxon>
        <taxon>Chitinophagia</taxon>
        <taxon>Chitinophagales</taxon>
        <taxon>Chitinophagaceae</taxon>
        <taxon>Chitinophaga</taxon>
    </lineage>
</organism>
<evidence type="ECO:0000256" key="5">
    <source>
        <dbReference type="ARBA" id="ARBA00022692"/>
    </source>
</evidence>
<accession>A0A5C6LVY4</accession>
<feature type="transmembrane region" description="Helical" evidence="8">
    <location>
        <begin position="407"/>
        <end position="424"/>
    </location>
</feature>
<evidence type="ECO:0000256" key="7">
    <source>
        <dbReference type="ARBA" id="ARBA00023136"/>
    </source>
</evidence>
<dbReference type="PANTHER" id="PTHR43702">
    <property type="entry name" value="L-FUCOSE-PROTON SYMPORTER"/>
    <property type="match status" value="1"/>
</dbReference>
<comment type="subcellular location">
    <subcellularLocation>
        <location evidence="2">Cell inner membrane</location>
        <topology evidence="2">Multi-pass membrane protein</topology>
    </subcellularLocation>
</comment>
<comment type="caution">
    <text evidence="10">The sequence shown here is derived from an EMBL/GenBank/DDBJ whole genome shotgun (WGS) entry which is preliminary data.</text>
</comment>
<dbReference type="InterPro" id="IPR036259">
    <property type="entry name" value="MFS_trans_sf"/>
</dbReference>
<dbReference type="GO" id="GO:0055056">
    <property type="term" value="F:D-glucose transmembrane transporter activity"/>
    <property type="evidence" value="ECO:0007669"/>
    <property type="project" value="InterPro"/>
</dbReference>
<feature type="transmembrane region" description="Helical" evidence="8">
    <location>
        <begin position="346"/>
        <end position="367"/>
    </location>
</feature>
<evidence type="ECO:0000256" key="6">
    <source>
        <dbReference type="ARBA" id="ARBA00022989"/>
    </source>
</evidence>
<feature type="transmembrane region" description="Helical" evidence="8">
    <location>
        <begin position="21"/>
        <end position="40"/>
    </location>
</feature>
<dbReference type="GO" id="GO:0005354">
    <property type="term" value="F:galactose transmembrane transporter activity"/>
    <property type="evidence" value="ECO:0007669"/>
    <property type="project" value="InterPro"/>
</dbReference>
<dbReference type="Pfam" id="PF07690">
    <property type="entry name" value="MFS_1"/>
    <property type="match status" value="1"/>
</dbReference>
<evidence type="ECO:0000259" key="9">
    <source>
        <dbReference type="PROSITE" id="PS50850"/>
    </source>
</evidence>
<gene>
    <name evidence="10" type="ORF">FEF09_05385</name>
</gene>
<feature type="transmembrane region" description="Helical" evidence="8">
    <location>
        <begin position="256"/>
        <end position="274"/>
    </location>
</feature>
<feature type="transmembrane region" description="Helical" evidence="8">
    <location>
        <begin position="152"/>
        <end position="175"/>
    </location>
</feature>
<comment type="function">
    <text evidence="1">Intake of glucose and galactose.</text>
</comment>
<proteinExistence type="inferred from homology"/>
<evidence type="ECO:0000256" key="1">
    <source>
        <dbReference type="ARBA" id="ARBA00003321"/>
    </source>
</evidence>
<feature type="transmembrane region" description="Helical" evidence="8">
    <location>
        <begin position="93"/>
        <end position="111"/>
    </location>
</feature>
<name>A0A5C6LVY4_9BACT</name>
<evidence type="ECO:0000313" key="10">
    <source>
        <dbReference type="EMBL" id="TWW01431.1"/>
    </source>
</evidence>
<dbReference type="CDD" id="cd17394">
    <property type="entry name" value="MFS_FucP_like"/>
    <property type="match status" value="1"/>
</dbReference>
<keyword evidence="11" id="KW-1185">Reference proteome</keyword>
<evidence type="ECO:0000256" key="3">
    <source>
        <dbReference type="ARBA" id="ARBA00009120"/>
    </source>
</evidence>
<dbReference type="EMBL" id="VOHS01000004">
    <property type="protein sequence ID" value="TWW01431.1"/>
    <property type="molecule type" value="Genomic_DNA"/>
</dbReference>
<keyword evidence="4" id="KW-1003">Cell membrane</keyword>
<dbReference type="SUPFAM" id="SSF103473">
    <property type="entry name" value="MFS general substrate transporter"/>
    <property type="match status" value="1"/>
</dbReference>
<evidence type="ECO:0000256" key="2">
    <source>
        <dbReference type="ARBA" id="ARBA00004429"/>
    </source>
</evidence>
<dbReference type="Proteomes" id="UP000318815">
    <property type="component" value="Unassembled WGS sequence"/>
</dbReference>
<feature type="transmembrane region" description="Helical" evidence="8">
    <location>
        <begin position="117"/>
        <end position="140"/>
    </location>
</feature>
<dbReference type="InterPro" id="IPR020846">
    <property type="entry name" value="MFS_dom"/>
</dbReference>
<dbReference type="GO" id="GO:1904659">
    <property type="term" value="P:D-glucose transmembrane transport"/>
    <property type="evidence" value="ECO:0007669"/>
    <property type="project" value="InterPro"/>
</dbReference>
<feature type="transmembrane region" description="Helical" evidence="8">
    <location>
        <begin position="205"/>
        <end position="222"/>
    </location>
</feature>
<keyword evidence="5 8" id="KW-0812">Transmembrane</keyword>
<dbReference type="InterPro" id="IPR005964">
    <property type="entry name" value="Glc/Gal_transptr_bac"/>
</dbReference>
<feature type="transmembrane region" description="Helical" evidence="8">
    <location>
        <begin position="294"/>
        <end position="313"/>
    </location>
</feature>
<keyword evidence="7 8" id="KW-0472">Membrane</keyword>
<evidence type="ECO:0000313" key="11">
    <source>
        <dbReference type="Proteomes" id="UP000318815"/>
    </source>
</evidence>
<dbReference type="AlphaFoldDB" id="A0A5C6LVY4"/>
<evidence type="ECO:0000256" key="4">
    <source>
        <dbReference type="ARBA" id="ARBA00022475"/>
    </source>
</evidence>
<dbReference type="PANTHER" id="PTHR43702:SF12">
    <property type="entry name" value="N-ACETYL GLUCOSAMINE TRANSPORTER NAGP"/>
    <property type="match status" value="1"/>
</dbReference>
<keyword evidence="6 8" id="KW-1133">Transmembrane helix</keyword>
<dbReference type="GO" id="GO:0005886">
    <property type="term" value="C:plasma membrane"/>
    <property type="evidence" value="ECO:0007669"/>
    <property type="project" value="UniProtKB-SubCell"/>
</dbReference>
<evidence type="ECO:0000256" key="8">
    <source>
        <dbReference type="SAM" id="Phobius"/>
    </source>
</evidence>
<comment type="similarity">
    <text evidence="3">Belongs to the major facilitator superfamily. FHS transporter (TC 2.A.1.7) family.</text>
</comment>
<dbReference type="RefSeq" id="WP_146304164.1">
    <property type="nucleotide sequence ID" value="NZ_VOHS01000004.1"/>
</dbReference>
<feature type="transmembrane region" description="Helical" evidence="8">
    <location>
        <begin position="60"/>
        <end position="81"/>
    </location>
</feature>
<feature type="transmembrane region" description="Helical" evidence="8">
    <location>
        <begin position="379"/>
        <end position="401"/>
    </location>
</feature>
<sequence>MDNTVTSPREPISKPQTNTHYGKAMFIIGTLFFLFGFVTWLNNILIPFLKQACELSDFEVYFVTFAFYISYLVMAIPSSILLKKIGFTKGMSIGLLAMAAGSLIFIPAAYIRSYPLFLLGLFIQGAGLTLLQAASNPYVTILGPIESAARRISIMGICNKVAGMIGIFVLGSLLFSDTKELSEKISALTGNELEVQLQLLAQRVVVPYLIMAIVLILLAFMVRKAHLPEINPEEDTASGEESETTGKTSVLQIPHLMLGVLCIFMYVGVEVLAIDSLTLYGEYNGFEKDAASKFGIYSLICLTVGYLLGIVLVPKYLSQKRGLIICAIMGALFSIGALLTQGSLSIGFIVALSFSHALMWPGIWPLAMNKLGKFTKLGAALMVMAIAGGAIIPLIYGALAVSTDRHIAYIVLVPCYLYILYYGVSGHKLGLKKA</sequence>
<feature type="transmembrane region" description="Helical" evidence="8">
    <location>
        <begin position="322"/>
        <end position="340"/>
    </location>
</feature>
<protein>
    <submittedName>
        <fullName evidence="10">Sugar MFS transporter</fullName>
    </submittedName>
</protein>
<dbReference type="Gene3D" id="1.20.1250.20">
    <property type="entry name" value="MFS general substrate transporter like domains"/>
    <property type="match status" value="2"/>
</dbReference>
<dbReference type="InterPro" id="IPR050375">
    <property type="entry name" value="MFS_TsgA-like"/>
</dbReference>